<evidence type="ECO:0000256" key="6">
    <source>
        <dbReference type="ARBA" id="ARBA00023136"/>
    </source>
</evidence>
<dbReference type="Pfam" id="PF00083">
    <property type="entry name" value="Sugar_tr"/>
    <property type="match status" value="1"/>
</dbReference>
<dbReference type="GeneID" id="39604821"/>
<feature type="transmembrane region" description="Helical" evidence="9">
    <location>
        <begin position="325"/>
        <end position="343"/>
    </location>
</feature>
<dbReference type="PANTHER" id="PTHR48022:SF5">
    <property type="entry name" value="ALPHA-GLUCOSIDES PERMEASE MPH2-RELATED"/>
    <property type="match status" value="1"/>
</dbReference>
<dbReference type="InterPro" id="IPR020846">
    <property type="entry name" value="MFS_dom"/>
</dbReference>
<evidence type="ECO:0000256" key="7">
    <source>
        <dbReference type="ARBA" id="ARBA00026248"/>
    </source>
</evidence>
<dbReference type="InterPro" id="IPR050360">
    <property type="entry name" value="MFS_Sugar_Transporters"/>
</dbReference>
<feature type="transmembrane region" description="Helical" evidence="9">
    <location>
        <begin position="241"/>
        <end position="262"/>
    </location>
</feature>
<evidence type="ECO:0000256" key="9">
    <source>
        <dbReference type="SAM" id="Phobius"/>
    </source>
</evidence>
<dbReference type="InterPro" id="IPR036259">
    <property type="entry name" value="MFS_trans_sf"/>
</dbReference>
<protein>
    <recommendedName>
        <fullName evidence="10">Major facilitator superfamily (MFS) profile domain-containing protein</fullName>
    </recommendedName>
</protein>
<evidence type="ECO:0000256" key="2">
    <source>
        <dbReference type="ARBA" id="ARBA00010992"/>
    </source>
</evidence>
<dbReference type="PROSITE" id="PS00217">
    <property type="entry name" value="SUGAR_TRANSPORT_2"/>
    <property type="match status" value="1"/>
</dbReference>
<dbReference type="GO" id="GO:0000023">
    <property type="term" value="P:maltose metabolic process"/>
    <property type="evidence" value="ECO:0007669"/>
    <property type="project" value="UniProtKB-KW"/>
</dbReference>
<feature type="transmembrane region" description="Helical" evidence="9">
    <location>
        <begin position="202"/>
        <end position="221"/>
    </location>
</feature>
<keyword evidence="5 9" id="KW-1133">Transmembrane helix</keyword>
<evidence type="ECO:0000313" key="11">
    <source>
        <dbReference type="EMBL" id="RNJ59894.1"/>
    </source>
</evidence>
<dbReference type="InterPro" id="IPR005828">
    <property type="entry name" value="MFS_sugar_transport-like"/>
</dbReference>
<dbReference type="RefSeq" id="XP_028498052.1">
    <property type="nucleotide sequence ID" value="XM_028635377.1"/>
</dbReference>
<keyword evidence="3 8" id="KW-0813">Transport</keyword>
<feature type="transmembrane region" description="Helical" evidence="9">
    <location>
        <begin position="143"/>
        <end position="162"/>
    </location>
</feature>
<proteinExistence type="inferred from homology"/>
<reference evidence="11 12" key="1">
    <citation type="submission" date="2018-10" db="EMBL/GenBank/DDBJ databases">
        <title>Genome sequence of Verticillium nonalfalfae VnAa140.</title>
        <authorList>
            <person name="Stajich J.E."/>
            <person name="Kasson M.T."/>
        </authorList>
    </citation>
    <scope>NUCLEOTIDE SEQUENCE [LARGE SCALE GENOMIC DNA]</scope>
    <source>
        <strain evidence="11 12">VnAa140</strain>
    </source>
</reference>
<keyword evidence="7" id="KW-0462">Maltose metabolism</keyword>
<dbReference type="FunFam" id="1.20.1250.20:FF:000149">
    <property type="entry name" value="MFS transporter, SP family, general alpha glucoside:H+ symporter"/>
    <property type="match status" value="1"/>
</dbReference>
<dbReference type="PANTHER" id="PTHR48022">
    <property type="entry name" value="PLASTIDIC GLUCOSE TRANSPORTER 4"/>
    <property type="match status" value="1"/>
</dbReference>
<dbReference type="AlphaFoldDB" id="A0A3M9YHN1"/>
<comment type="similarity">
    <text evidence="2 8">Belongs to the major facilitator superfamily. Sugar transporter (TC 2.A.1.1) family.</text>
</comment>
<dbReference type="NCBIfam" id="TIGR00879">
    <property type="entry name" value="SP"/>
    <property type="match status" value="1"/>
</dbReference>
<dbReference type="GO" id="GO:0005351">
    <property type="term" value="F:carbohydrate:proton symporter activity"/>
    <property type="evidence" value="ECO:0007669"/>
    <property type="project" value="TreeGrafter"/>
</dbReference>
<name>A0A3M9YHN1_9PEZI</name>
<dbReference type="GO" id="GO:0016020">
    <property type="term" value="C:membrane"/>
    <property type="evidence" value="ECO:0007669"/>
    <property type="project" value="UniProtKB-SubCell"/>
</dbReference>
<dbReference type="SUPFAM" id="SSF103473">
    <property type="entry name" value="MFS general substrate transporter"/>
    <property type="match status" value="1"/>
</dbReference>
<evidence type="ECO:0000259" key="10">
    <source>
        <dbReference type="PROSITE" id="PS50850"/>
    </source>
</evidence>
<evidence type="ECO:0000313" key="12">
    <source>
        <dbReference type="Proteomes" id="UP000267145"/>
    </source>
</evidence>
<evidence type="ECO:0000256" key="8">
    <source>
        <dbReference type="RuleBase" id="RU003346"/>
    </source>
</evidence>
<feature type="domain" description="Major facilitator superfamily (MFS) profile" evidence="10">
    <location>
        <begin position="67"/>
        <end position="512"/>
    </location>
</feature>
<evidence type="ECO:0000256" key="5">
    <source>
        <dbReference type="ARBA" id="ARBA00022989"/>
    </source>
</evidence>
<dbReference type="Gene3D" id="1.20.1250.20">
    <property type="entry name" value="MFS general substrate transporter like domains"/>
    <property type="match status" value="1"/>
</dbReference>
<feature type="transmembrane region" description="Helical" evidence="9">
    <location>
        <begin position="363"/>
        <end position="380"/>
    </location>
</feature>
<dbReference type="Proteomes" id="UP000267145">
    <property type="component" value="Unassembled WGS sequence"/>
</dbReference>
<sequence>MATQTTLDVAHDDRKRSIHVDAEALRRMSIKNPNLEAVSHEAQNATNAEHELGLRQSLKLYPKAIAWSIFLSTCVVMEGFDITLITGLFAYPAFQRKFGVEQPNGSFELTAAWQSGLTNGMLVGQILGLFINGIVAERLGYRYTLVGSLGLVAAFIFIIFFAETLVQLLIGEILIGVPWGAFQTLTVTYASEVCPIHLRAYMTTYVNLCWVIGQFIASGVLRAMVERDDKWGYKIPFALQWIWPVPLAIGIWYAPESPWWLVRKGRLEDAKRSVLRLTSRNANPDFNADESVSMMVHTNELEKAVSEGTSYLDCFKGIDLRRTEIVCASWGVQTLCGSTFMGYSTYFYQQAGLAVEASFSMSLGQYALGAVGTLSSWFLMRWFGRRTLYLSGQLIMVILLMTIGFASLASRDNASAQWAIGSLLLVYTLTYNCTVGPICYSLVSELSSTRLKTKTVVLARNAYNILGITTNVLTPRMLNPSAWNWGAKAGFFWADTCALCFTWTYFRLPEPKGRTYGELDILFEQRISARKFKSTKVEELETRNVHVSEKEADLETVEVERVASV</sequence>
<evidence type="ECO:0000256" key="1">
    <source>
        <dbReference type="ARBA" id="ARBA00004141"/>
    </source>
</evidence>
<feature type="transmembrane region" description="Helical" evidence="9">
    <location>
        <begin position="64"/>
        <end position="91"/>
    </location>
</feature>
<dbReference type="InterPro" id="IPR005829">
    <property type="entry name" value="Sugar_transporter_CS"/>
</dbReference>
<keyword evidence="4 9" id="KW-0812">Transmembrane</keyword>
<feature type="transmembrane region" description="Helical" evidence="9">
    <location>
        <begin position="168"/>
        <end position="190"/>
    </location>
</feature>
<accession>A0A3M9YHN1</accession>
<gene>
    <name evidence="11" type="ORF">D7B24_001132</name>
</gene>
<feature type="transmembrane region" description="Helical" evidence="9">
    <location>
        <begin position="387"/>
        <end position="406"/>
    </location>
</feature>
<evidence type="ECO:0000256" key="4">
    <source>
        <dbReference type="ARBA" id="ARBA00022692"/>
    </source>
</evidence>
<keyword evidence="6 9" id="KW-0472">Membrane</keyword>
<comment type="caution">
    <text evidence="11">The sequence shown here is derived from an EMBL/GenBank/DDBJ whole genome shotgun (WGS) entry which is preliminary data.</text>
</comment>
<comment type="subcellular location">
    <subcellularLocation>
        <location evidence="1">Membrane</location>
        <topology evidence="1">Multi-pass membrane protein</topology>
    </subcellularLocation>
</comment>
<feature type="transmembrane region" description="Helical" evidence="9">
    <location>
        <begin position="111"/>
        <end position="131"/>
    </location>
</feature>
<dbReference type="InterPro" id="IPR003663">
    <property type="entry name" value="Sugar/inositol_transpt"/>
</dbReference>
<dbReference type="PROSITE" id="PS50850">
    <property type="entry name" value="MFS"/>
    <property type="match status" value="1"/>
</dbReference>
<keyword evidence="12" id="KW-1185">Reference proteome</keyword>
<organism evidence="11 12">
    <name type="scientific">Verticillium nonalfalfae</name>
    <dbReference type="NCBI Taxonomy" id="1051616"/>
    <lineage>
        <taxon>Eukaryota</taxon>
        <taxon>Fungi</taxon>
        <taxon>Dikarya</taxon>
        <taxon>Ascomycota</taxon>
        <taxon>Pezizomycotina</taxon>
        <taxon>Sordariomycetes</taxon>
        <taxon>Hypocreomycetidae</taxon>
        <taxon>Glomerellales</taxon>
        <taxon>Plectosphaerellaceae</taxon>
        <taxon>Verticillium</taxon>
    </lineage>
</organism>
<evidence type="ECO:0000256" key="3">
    <source>
        <dbReference type="ARBA" id="ARBA00022448"/>
    </source>
</evidence>
<dbReference type="EMBL" id="RBVV01000012">
    <property type="protein sequence ID" value="RNJ59894.1"/>
    <property type="molecule type" value="Genomic_DNA"/>
</dbReference>
<feature type="transmembrane region" description="Helical" evidence="9">
    <location>
        <begin position="418"/>
        <end position="443"/>
    </location>
</feature>